<evidence type="ECO:0000256" key="6">
    <source>
        <dbReference type="ARBA" id="ARBA00022692"/>
    </source>
</evidence>
<evidence type="ECO:0000256" key="3">
    <source>
        <dbReference type="ARBA" id="ARBA00010525"/>
    </source>
</evidence>
<comment type="catalytic activity">
    <reaction evidence="1 15">
        <text>a 1,2-diacyl-sn-glycero-3-phosphocholine + H2O = a 2-acyl-sn-glycero-3-phosphocholine + a fatty acid + H(+)</text>
        <dbReference type="Rhea" id="RHEA:18689"/>
        <dbReference type="ChEBI" id="CHEBI:15377"/>
        <dbReference type="ChEBI" id="CHEBI:15378"/>
        <dbReference type="ChEBI" id="CHEBI:28868"/>
        <dbReference type="ChEBI" id="CHEBI:57643"/>
        <dbReference type="ChEBI" id="CHEBI:57875"/>
        <dbReference type="EC" id="3.1.1.32"/>
    </reaction>
</comment>
<organism evidence="16 17">
    <name type="scientific">Uliginosibacterium aquaticum</name>
    <dbReference type="NCBI Taxonomy" id="2731212"/>
    <lineage>
        <taxon>Bacteria</taxon>
        <taxon>Pseudomonadati</taxon>
        <taxon>Pseudomonadota</taxon>
        <taxon>Betaproteobacteria</taxon>
        <taxon>Rhodocyclales</taxon>
        <taxon>Zoogloeaceae</taxon>
        <taxon>Uliginosibacterium</taxon>
    </lineage>
</organism>
<evidence type="ECO:0000256" key="13">
    <source>
        <dbReference type="ARBA" id="ARBA00023136"/>
    </source>
</evidence>
<evidence type="ECO:0000256" key="7">
    <source>
        <dbReference type="ARBA" id="ARBA00022723"/>
    </source>
</evidence>
<evidence type="ECO:0000256" key="12">
    <source>
        <dbReference type="ARBA" id="ARBA00023098"/>
    </source>
</evidence>
<keyword evidence="12 15" id="KW-0443">Lipid metabolism</keyword>
<dbReference type="RefSeq" id="WP_170022475.1">
    <property type="nucleotide sequence ID" value="NZ_JABCSC020000003.1"/>
</dbReference>
<evidence type="ECO:0000313" key="17">
    <source>
        <dbReference type="Proteomes" id="UP000778523"/>
    </source>
</evidence>
<dbReference type="Gene3D" id="2.40.230.10">
    <property type="entry name" value="Phospholipase A1"/>
    <property type="match status" value="1"/>
</dbReference>
<evidence type="ECO:0000256" key="14">
    <source>
        <dbReference type="ARBA" id="ARBA00023237"/>
    </source>
</evidence>
<evidence type="ECO:0000256" key="15">
    <source>
        <dbReference type="RuleBase" id="RU366027"/>
    </source>
</evidence>
<comment type="similarity">
    <text evidence="3 15">Belongs to the phospholipase A1 family.</text>
</comment>
<comment type="catalytic activity">
    <reaction evidence="2 15">
        <text>a 1,2-diacyl-sn-glycero-3-phosphocholine + H2O = a 1-acyl-sn-glycero-3-phosphocholine + a fatty acid + H(+)</text>
        <dbReference type="Rhea" id="RHEA:15801"/>
        <dbReference type="ChEBI" id="CHEBI:15377"/>
        <dbReference type="ChEBI" id="CHEBI:15378"/>
        <dbReference type="ChEBI" id="CHEBI:28868"/>
        <dbReference type="ChEBI" id="CHEBI:57643"/>
        <dbReference type="ChEBI" id="CHEBI:58168"/>
        <dbReference type="EC" id="3.1.1.4"/>
    </reaction>
</comment>
<comment type="function">
    <text evidence="15">Hydrolysis of phosphatidylcholine with phospholipase A2 (EC 3.1.1.4) and phospholipase A1 (EC 3.1.1.32) activities.</text>
</comment>
<feature type="signal peptide" evidence="15">
    <location>
        <begin position="1"/>
        <end position="19"/>
    </location>
</feature>
<dbReference type="SUPFAM" id="SSF56931">
    <property type="entry name" value="Outer membrane phospholipase A (OMPLA)"/>
    <property type="match status" value="1"/>
</dbReference>
<dbReference type="EC" id="3.1.1.4" evidence="15"/>
<evidence type="ECO:0000256" key="10">
    <source>
        <dbReference type="ARBA" id="ARBA00022837"/>
    </source>
</evidence>
<evidence type="ECO:0000313" key="16">
    <source>
        <dbReference type="EMBL" id="NSL56142.1"/>
    </source>
</evidence>
<sequence>MKQALLLCALALPAALAHAETTDSERVKLCMIEKFVEASPDTTVGQIRSECQQRPAESFVVERAKAEQLTYADGYAIAPHKPNYMLGVVQSSHTPSSPPFQNANNGQGSANKTEAEFQISLKFPIIPGDLGSMKWMVAYTNRSFWQVYNENWSRPFRETNHEPETWLQFPVSIYLPGTGLTLRAATVGFNHQSNGQTAEWSRSWNRITSSFVADSENFALVLRPWWRIPESAANDDNPDINHYLGNFDLNGTWRFQNRHRLSFMLRNNLEFEHNRGGYELSYGIPIPGSNHLRLYFQGFSGYGKSLISYNHKQESIGAGIELVDW</sequence>
<accession>A0ABX2IMB5</accession>
<comment type="caution">
    <text evidence="16">The sequence shown here is derived from an EMBL/GenBank/DDBJ whole genome shotgun (WGS) entry which is preliminary data.</text>
</comment>
<name>A0ABX2IMB5_9RHOO</name>
<dbReference type="PRINTS" id="PR01486">
    <property type="entry name" value="PHPHLIPASEA1"/>
</dbReference>
<proteinExistence type="inferred from homology"/>
<evidence type="ECO:0000256" key="4">
    <source>
        <dbReference type="ARBA" id="ARBA00011702"/>
    </source>
</evidence>
<dbReference type="PANTHER" id="PTHR40457:SF1">
    <property type="entry name" value="PHOSPHOLIPASE A1"/>
    <property type="match status" value="1"/>
</dbReference>
<reference evidence="16 17" key="1">
    <citation type="submission" date="2020-06" db="EMBL/GenBank/DDBJ databases">
        <title>Draft genome of Uliginosibacterium sp. IMCC34675.</title>
        <authorList>
            <person name="Song J."/>
        </authorList>
    </citation>
    <scope>NUCLEOTIDE SEQUENCE [LARGE SCALE GENOMIC DNA]</scope>
    <source>
        <strain evidence="16 17">IMCC34675</strain>
    </source>
</reference>
<evidence type="ECO:0000256" key="11">
    <source>
        <dbReference type="ARBA" id="ARBA00022963"/>
    </source>
</evidence>
<evidence type="ECO:0000256" key="2">
    <source>
        <dbReference type="ARBA" id="ARBA00001604"/>
    </source>
</evidence>
<keyword evidence="9 15" id="KW-0378">Hydrolase</keyword>
<keyword evidence="8 15" id="KW-0732">Signal</keyword>
<keyword evidence="13" id="KW-0472">Membrane</keyword>
<keyword evidence="14 15" id="KW-0998">Cell outer membrane</keyword>
<evidence type="ECO:0000256" key="9">
    <source>
        <dbReference type="ARBA" id="ARBA00022801"/>
    </source>
</evidence>
<keyword evidence="7 15" id="KW-0479">Metal-binding</keyword>
<keyword evidence="11 15" id="KW-0442">Lipid degradation</keyword>
<comment type="subunit">
    <text evidence="4 15">Homodimer; dimerization is reversible, and the dimeric form is the active one.</text>
</comment>
<gene>
    <name evidence="16" type="ORF">HJ583_013970</name>
</gene>
<dbReference type="CDD" id="cd00541">
    <property type="entry name" value="OMPLA"/>
    <property type="match status" value="1"/>
</dbReference>
<comment type="cofactor">
    <cofactor evidence="15">
        <name>Ca(2+)</name>
        <dbReference type="ChEBI" id="CHEBI:29108"/>
    </cofactor>
    <text evidence="15">Binds 1 Ca(2+) ion per monomer. In the dimeric form the Ca(2+) is bound by different amino acids with binding of each Ca(2+) shared with ligands coming from each monomer. The Ca(2+) ion may have a role in catalysis.</text>
</comment>
<dbReference type="EC" id="3.1.1.32" evidence="15"/>
<dbReference type="EMBL" id="JABCSC020000003">
    <property type="protein sequence ID" value="NSL56142.1"/>
    <property type="molecule type" value="Genomic_DNA"/>
</dbReference>
<keyword evidence="17" id="KW-1185">Reference proteome</keyword>
<keyword evidence="6" id="KW-0812">Transmembrane</keyword>
<keyword evidence="5" id="KW-1134">Transmembrane beta strand</keyword>
<comment type="subcellular location">
    <subcellularLocation>
        <location evidence="15">Cell outer membrane</location>
        <topology evidence="15">Multi-pass membrane protein</topology>
    </subcellularLocation>
    <text evidence="15">One of the very few enzymes located there.</text>
</comment>
<feature type="chain" id="PRO_5045006261" description="Phospholipase A1" evidence="15">
    <location>
        <begin position="20"/>
        <end position="325"/>
    </location>
</feature>
<keyword evidence="10 15" id="KW-0106">Calcium</keyword>
<protein>
    <recommendedName>
        <fullName evidence="15">Phospholipase A1</fullName>
        <ecNumber evidence="15">3.1.1.32</ecNumber>
        <ecNumber evidence="15">3.1.1.4</ecNumber>
    </recommendedName>
    <alternativeName>
        <fullName evidence="15">Phosphatidylcholine 1-acylhydrolase</fullName>
    </alternativeName>
</protein>
<dbReference type="PANTHER" id="PTHR40457">
    <property type="entry name" value="PHOSPHOLIPASE A1"/>
    <property type="match status" value="1"/>
</dbReference>
<evidence type="ECO:0000256" key="5">
    <source>
        <dbReference type="ARBA" id="ARBA00022452"/>
    </source>
</evidence>
<dbReference type="Proteomes" id="UP000778523">
    <property type="component" value="Unassembled WGS sequence"/>
</dbReference>
<evidence type="ECO:0000256" key="1">
    <source>
        <dbReference type="ARBA" id="ARBA00000111"/>
    </source>
</evidence>
<dbReference type="InterPro" id="IPR036541">
    <property type="entry name" value="PLipase_A1_sf"/>
</dbReference>
<dbReference type="Pfam" id="PF02253">
    <property type="entry name" value="PLA1"/>
    <property type="match status" value="1"/>
</dbReference>
<dbReference type="InterPro" id="IPR003187">
    <property type="entry name" value="PLipase_A1"/>
</dbReference>
<evidence type="ECO:0000256" key="8">
    <source>
        <dbReference type="ARBA" id="ARBA00022729"/>
    </source>
</evidence>